<dbReference type="PANTHER" id="PTHR36302:SF1">
    <property type="entry name" value="COPPER CHAPERONE PCU(A)C"/>
    <property type="match status" value="1"/>
</dbReference>
<proteinExistence type="predicted"/>
<dbReference type="Pfam" id="PF04314">
    <property type="entry name" value="PCuAC"/>
    <property type="match status" value="1"/>
</dbReference>
<dbReference type="InterPro" id="IPR036182">
    <property type="entry name" value="PCuAC_sf"/>
</dbReference>
<protein>
    <recommendedName>
        <fullName evidence="4">Copper(I)-binding protein</fullName>
    </recommendedName>
</protein>
<dbReference type="AlphaFoldDB" id="A0A212T5A0"/>
<dbReference type="SUPFAM" id="SSF110087">
    <property type="entry name" value="DR1885-like metal-binding protein"/>
    <property type="match status" value="1"/>
</dbReference>
<name>A0A212T5A0_9BURK</name>
<keyword evidence="1" id="KW-0732">Signal</keyword>
<evidence type="ECO:0000313" key="3">
    <source>
        <dbReference type="Proteomes" id="UP000197215"/>
    </source>
</evidence>
<dbReference type="Gene3D" id="2.60.40.1890">
    <property type="entry name" value="PCu(A)C copper chaperone"/>
    <property type="match status" value="1"/>
</dbReference>
<evidence type="ECO:0000256" key="1">
    <source>
        <dbReference type="SAM" id="SignalP"/>
    </source>
</evidence>
<evidence type="ECO:0008006" key="4">
    <source>
        <dbReference type="Google" id="ProtNLM"/>
    </source>
</evidence>
<organism evidence="2 3">
    <name type="scientific">Polynucleobacter victoriensis</name>
    <dbReference type="NCBI Taxonomy" id="2049319"/>
    <lineage>
        <taxon>Bacteria</taxon>
        <taxon>Pseudomonadati</taxon>
        <taxon>Pseudomonadota</taxon>
        <taxon>Betaproteobacteria</taxon>
        <taxon>Burkholderiales</taxon>
        <taxon>Burkholderiaceae</taxon>
        <taxon>Polynucleobacter</taxon>
    </lineage>
</organism>
<dbReference type="Proteomes" id="UP000197215">
    <property type="component" value="Unassembled WGS sequence"/>
</dbReference>
<dbReference type="OrthoDB" id="9796962at2"/>
<evidence type="ECO:0000313" key="2">
    <source>
        <dbReference type="EMBL" id="SNC61208.1"/>
    </source>
</evidence>
<gene>
    <name evidence="2" type="ORF">SAMN06295916_0432</name>
</gene>
<dbReference type="RefSeq" id="WP_088812322.1">
    <property type="nucleotide sequence ID" value="NZ_FYEX01000001.1"/>
</dbReference>
<accession>A0A212T5A0</accession>
<dbReference type="InterPro" id="IPR058248">
    <property type="entry name" value="Lxx211020-like"/>
</dbReference>
<dbReference type="InterPro" id="IPR007410">
    <property type="entry name" value="LpqE-like"/>
</dbReference>
<keyword evidence="3" id="KW-1185">Reference proteome</keyword>
<reference evidence="2 3" key="1">
    <citation type="submission" date="2017-06" db="EMBL/GenBank/DDBJ databases">
        <authorList>
            <person name="Kim H.J."/>
            <person name="Triplett B.A."/>
        </authorList>
    </citation>
    <scope>NUCLEOTIDE SEQUENCE [LARGE SCALE GENOMIC DNA]</scope>
    <source>
        <strain evidence="2 3">MWH-VicM1</strain>
    </source>
</reference>
<feature type="chain" id="PRO_5013075372" description="Copper(I)-binding protein" evidence="1">
    <location>
        <begin position="22"/>
        <end position="160"/>
    </location>
</feature>
<sequence>MKKLLSAVMVATAFVAGSVLADNDIKIGSLKIEDAKARATVPAQKMSGGFMKIENKGGADKLLAASSSVSKAVELHTMSMEGNVMKMREIKAIEIPANGKVELKSGGLHLMFIDLKEQLKPGSTIKVKLKFEKAGEVEVPFKVMGHPAHGEPGHDHSKHH</sequence>
<feature type="signal peptide" evidence="1">
    <location>
        <begin position="1"/>
        <end position="21"/>
    </location>
</feature>
<dbReference type="PANTHER" id="PTHR36302">
    <property type="entry name" value="BLR7088 PROTEIN"/>
    <property type="match status" value="1"/>
</dbReference>
<dbReference type="EMBL" id="FYEX01000001">
    <property type="protein sequence ID" value="SNC61208.1"/>
    <property type="molecule type" value="Genomic_DNA"/>
</dbReference>